<keyword evidence="7" id="KW-0819">tRNA processing</keyword>
<dbReference type="SUPFAM" id="SSF53335">
    <property type="entry name" value="S-adenosyl-L-methionine-dependent methyltransferases"/>
    <property type="match status" value="1"/>
</dbReference>
<evidence type="ECO:0000313" key="9">
    <source>
        <dbReference type="Proteomes" id="UP001595791"/>
    </source>
</evidence>
<gene>
    <name evidence="8" type="ORF">ACFOW7_13290</name>
</gene>
<dbReference type="InterPro" id="IPR029063">
    <property type="entry name" value="SAM-dependent_MTases_sf"/>
</dbReference>
<keyword evidence="5" id="KW-0808">Transferase</keyword>
<dbReference type="CDD" id="cd02440">
    <property type="entry name" value="AdoMet_MTases"/>
    <property type="match status" value="1"/>
</dbReference>
<comment type="caution">
    <text evidence="8">The sequence shown here is derived from an EMBL/GenBank/DDBJ whole genome shotgun (WGS) entry which is preliminary data.</text>
</comment>
<name>A0ABV8MQU8_9NEIS</name>
<proteinExistence type="predicted"/>
<dbReference type="Proteomes" id="UP001595791">
    <property type="component" value="Unassembled WGS sequence"/>
</dbReference>
<evidence type="ECO:0000256" key="5">
    <source>
        <dbReference type="ARBA" id="ARBA00022679"/>
    </source>
</evidence>
<evidence type="ECO:0000313" key="8">
    <source>
        <dbReference type="EMBL" id="MFC4160314.1"/>
    </source>
</evidence>
<sequence>MDANSRPISSAQTGPHEKLLALVERHARHPFQRPIADYNRVAFEQAMVAWGGRQPLVLDAGCGVGRSTIRLAHRHRDCFVLGVDQSADRLGRGKDDEAPADNYALVRADLVDFWRLLRQHGVTLAHHYLLYPNPWPKIGQLSRRWQGHPVLPELLALGGRLECRSNWRLYVEELALAVGHLTGCAMAVERCDAGEALTPFERKYRDSGQTLWRGVADLASARRVDAGKPHS</sequence>
<keyword evidence="9" id="KW-1185">Reference proteome</keyword>
<dbReference type="PANTHER" id="PTHR23417:SF14">
    <property type="entry name" value="PENTACOTRIPEPTIDE-REPEAT REGION OF PRORP DOMAIN-CONTAINING PROTEIN"/>
    <property type="match status" value="1"/>
</dbReference>
<reference evidence="9" key="1">
    <citation type="journal article" date="2019" name="Int. J. Syst. Evol. Microbiol.">
        <title>The Global Catalogue of Microorganisms (GCM) 10K type strain sequencing project: providing services to taxonomists for standard genome sequencing and annotation.</title>
        <authorList>
            <consortium name="The Broad Institute Genomics Platform"/>
            <consortium name="The Broad Institute Genome Sequencing Center for Infectious Disease"/>
            <person name="Wu L."/>
            <person name="Ma J."/>
        </authorList>
    </citation>
    <scope>NUCLEOTIDE SEQUENCE [LARGE SCALE GENOMIC DNA]</scope>
    <source>
        <strain evidence="9">LMG 29894</strain>
    </source>
</reference>
<dbReference type="Pfam" id="PF02390">
    <property type="entry name" value="Methyltransf_4"/>
    <property type="match status" value="1"/>
</dbReference>
<dbReference type="PROSITE" id="PS51625">
    <property type="entry name" value="SAM_MT_TRMB"/>
    <property type="match status" value="1"/>
</dbReference>
<evidence type="ECO:0000256" key="3">
    <source>
        <dbReference type="ARBA" id="ARBA00011977"/>
    </source>
</evidence>
<keyword evidence="4" id="KW-0489">Methyltransferase</keyword>
<dbReference type="EC" id="2.1.1.33" evidence="3"/>
<comment type="function">
    <text evidence="2">Catalyzes the formation of N(7)-methylguanine at position 46 (m7G46) in tRNA.</text>
</comment>
<dbReference type="PANTHER" id="PTHR23417">
    <property type="entry name" value="3-DEOXY-D-MANNO-OCTULOSONIC-ACID TRANSFERASE/TRNA GUANINE-N 7 - -METHYLTRANSFERASE"/>
    <property type="match status" value="1"/>
</dbReference>
<accession>A0ABV8MQU8</accession>
<organism evidence="8 9">
    <name type="scientific">Chitinimonas lacunae</name>
    <dbReference type="NCBI Taxonomy" id="1963018"/>
    <lineage>
        <taxon>Bacteria</taxon>
        <taxon>Pseudomonadati</taxon>
        <taxon>Pseudomonadota</taxon>
        <taxon>Betaproteobacteria</taxon>
        <taxon>Neisseriales</taxon>
        <taxon>Chitinibacteraceae</taxon>
        <taxon>Chitinimonas</taxon>
    </lineage>
</organism>
<dbReference type="Gene3D" id="3.40.50.150">
    <property type="entry name" value="Vaccinia Virus protein VP39"/>
    <property type="match status" value="1"/>
</dbReference>
<keyword evidence="6" id="KW-0949">S-adenosyl-L-methionine</keyword>
<evidence type="ECO:0000256" key="4">
    <source>
        <dbReference type="ARBA" id="ARBA00022603"/>
    </source>
</evidence>
<evidence type="ECO:0000256" key="1">
    <source>
        <dbReference type="ARBA" id="ARBA00000142"/>
    </source>
</evidence>
<dbReference type="EMBL" id="JBHSBU010000001">
    <property type="protein sequence ID" value="MFC4160314.1"/>
    <property type="molecule type" value="Genomic_DNA"/>
</dbReference>
<dbReference type="RefSeq" id="WP_378165012.1">
    <property type="nucleotide sequence ID" value="NZ_JBHSBU010000001.1"/>
</dbReference>
<comment type="catalytic activity">
    <reaction evidence="1">
        <text>guanosine(46) in tRNA + S-adenosyl-L-methionine = N(7)-methylguanosine(46) in tRNA + S-adenosyl-L-homocysteine</text>
        <dbReference type="Rhea" id="RHEA:42708"/>
        <dbReference type="Rhea" id="RHEA-COMP:10188"/>
        <dbReference type="Rhea" id="RHEA-COMP:10189"/>
        <dbReference type="ChEBI" id="CHEBI:57856"/>
        <dbReference type="ChEBI" id="CHEBI:59789"/>
        <dbReference type="ChEBI" id="CHEBI:74269"/>
        <dbReference type="ChEBI" id="CHEBI:74480"/>
        <dbReference type="EC" id="2.1.1.33"/>
    </reaction>
</comment>
<protein>
    <recommendedName>
        <fullName evidence="3">tRNA (guanine(46)-N(7))-methyltransferase</fullName>
        <ecNumber evidence="3">2.1.1.33</ecNumber>
    </recommendedName>
</protein>
<evidence type="ECO:0000256" key="6">
    <source>
        <dbReference type="ARBA" id="ARBA00022691"/>
    </source>
</evidence>
<dbReference type="InterPro" id="IPR003358">
    <property type="entry name" value="tRNA_(Gua-N-7)_MeTrfase_Trmb"/>
</dbReference>
<evidence type="ECO:0000256" key="7">
    <source>
        <dbReference type="ARBA" id="ARBA00022694"/>
    </source>
</evidence>
<evidence type="ECO:0000256" key="2">
    <source>
        <dbReference type="ARBA" id="ARBA00003015"/>
    </source>
</evidence>